<dbReference type="EMBL" id="SHKR01000011">
    <property type="protein sequence ID" value="RZU19627.1"/>
    <property type="molecule type" value="Genomic_DNA"/>
</dbReference>
<sequence length="230" mass="24933">MKLYKTTLALLALMASSLVMVQPGQAATTRATAATCSFKVPPRLAMSAANTHYAVPLGSDCPATMVKGAWTATFKNGNVESVLCQNGKCPGVQLPTNYVPVGKVTWVGDASGGVDQNNQKVATLLPAYTEVRFGSSASVNAGRKGTRTAFLTTVWYFNPTTNTYSRWAGRKLLLQYQEIGTTTWKGLAYTTTNASGQAAYTYYPGRTRRYRVYVPASTSVWDYYSPTISR</sequence>
<evidence type="ECO:0000313" key="2">
    <source>
        <dbReference type="EMBL" id="RZU19627.1"/>
    </source>
</evidence>
<protein>
    <recommendedName>
        <fullName evidence="4">Secreted protein</fullName>
    </recommendedName>
</protein>
<keyword evidence="1" id="KW-0732">Signal</keyword>
<dbReference type="AlphaFoldDB" id="A0A4Q7X941"/>
<name>A0A4Q7X941_9ACTN</name>
<gene>
    <name evidence="2" type="ORF">EV645_1843</name>
</gene>
<comment type="caution">
    <text evidence="2">The sequence shown here is derived from an EMBL/GenBank/DDBJ whole genome shotgun (WGS) entry which is preliminary data.</text>
</comment>
<evidence type="ECO:0008006" key="4">
    <source>
        <dbReference type="Google" id="ProtNLM"/>
    </source>
</evidence>
<keyword evidence="3" id="KW-1185">Reference proteome</keyword>
<dbReference type="OrthoDB" id="3823360at2"/>
<feature type="chain" id="PRO_5021030299" description="Secreted protein" evidence="1">
    <location>
        <begin position="27"/>
        <end position="230"/>
    </location>
</feature>
<evidence type="ECO:0000256" key="1">
    <source>
        <dbReference type="SAM" id="SignalP"/>
    </source>
</evidence>
<reference evidence="2 3" key="1">
    <citation type="journal article" date="2015" name="Stand. Genomic Sci.">
        <title>Genomic Encyclopedia of Bacterial and Archaeal Type Strains, Phase III: the genomes of soil and plant-associated and newly described type strains.</title>
        <authorList>
            <person name="Whitman W.B."/>
            <person name="Woyke T."/>
            <person name="Klenk H.P."/>
            <person name="Zhou Y."/>
            <person name="Lilburn T.G."/>
            <person name="Beck B.J."/>
            <person name="De Vos P."/>
            <person name="Vandamme P."/>
            <person name="Eisen J.A."/>
            <person name="Garrity G."/>
            <person name="Hugenholtz P."/>
            <person name="Kyrpides N.C."/>
        </authorList>
    </citation>
    <scope>NUCLEOTIDE SEQUENCE [LARGE SCALE GENOMIC DNA]</scope>
    <source>
        <strain evidence="2 3">VKM Ac-2540</strain>
    </source>
</reference>
<organism evidence="2 3">
    <name type="scientific">Kribbella rubisoli</name>
    <dbReference type="NCBI Taxonomy" id="3075929"/>
    <lineage>
        <taxon>Bacteria</taxon>
        <taxon>Bacillati</taxon>
        <taxon>Actinomycetota</taxon>
        <taxon>Actinomycetes</taxon>
        <taxon>Propionibacteriales</taxon>
        <taxon>Kribbellaceae</taxon>
        <taxon>Kribbella</taxon>
    </lineage>
</organism>
<feature type="signal peptide" evidence="1">
    <location>
        <begin position="1"/>
        <end position="26"/>
    </location>
</feature>
<evidence type="ECO:0000313" key="3">
    <source>
        <dbReference type="Proteomes" id="UP000292027"/>
    </source>
</evidence>
<dbReference type="RefSeq" id="WP_130441633.1">
    <property type="nucleotide sequence ID" value="NZ_SHKR01000011.1"/>
</dbReference>
<accession>A0A4Q7X941</accession>
<proteinExistence type="predicted"/>
<dbReference type="Proteomes" id="UP000292027">
    <property type="component" value="Unassembled WGS sequence"/>
</dbReference>